<keyword evidence="1" id="KW-0812">Transmembrane</keyword>
<dbReference type="PROSITE" id="PS51781">
    <property type="entry name" value="SH3B"/>
    <property type="match status" value="1"/>
</dbReference>
<dbReference type="InterPro" id="IPR003646">
    <property type="entry name" value="SH3-like_bac-type"/>
</dbReference>
<feature type="signal peptide" evidence="2">
    <location>
        <begin position="1"/>
        <end position="20"/>
    </location>
</feature>
<dbReference type="Gene3D" id="2.30.30.40">
    <property type="entry name" value="SH3 Domains"/>
    <property type="match status" value="2"/>
</dbReference>
<evidence type="ECO:0000313" key="5">
    <source>
        <dbReference type="Proteomes" id="UP000245391"/>
    </source>
</evidence>
<organism evidence="4 5">
    <name type="scientific">Pedobacter paludis</name>
    <dbReference type="NCBI Taxonomy" id="2203212"/>
    <lineage>
        <taxon>Bacteria</taxon>
        <taxon>Pseudomonadati</taxon>
        <taxon>Bacteroidota</taxon>
        <taxon>Sphingobacteriia</taxon>
        <taxon>Sphingobacteriales</taxon>
        <taxon>Sphingobacteriaceae</taxon>
        <taxon>Pedobacter</taxon>
    </lineage>
</organism>
<evidence type="ECO:0000256" key="1">
    <source>
        <dbReference type="SAM" id="Phobius"/>
    </source>
</evidence>
<feature type="transmembrane region" description="Helical" evidence="1">
    <location>
        <begin position="196"/>
        <end position="215"/>
    </location>
</feature>
<comment type="caution">
    <text evidence="4">The sequence shown here is derived from an EMBL/GenBank/DDBJ whole genome shotgun (WGS) entry which is preliminary data.</text>
</comment>
<dbReference type="RefSeq" id="WP_109932565.1">
    <property type="nucleotide sequence ID" value="NZ_QGNY01000009.1"/>
</dbReference>
<dbReference type="EMBL" id="QGNY01000009">
    <property type="protein sequence ID" value="PWS30001.1"/>
    <property type="molecule type" value="Genomic_DNA"/>
</dbReference>
<dbReference type="Pfam" id="PF08239">
    <property type="entry name" value="SH3_3"/>
    <property type="match status" value="2"/>
</dbReference>
<gene>
    <name evidence="4" type="ORF">DF947_20670</name>
</gene>
<dbReference type="OrthoDB" id="761626at2"/>
<dbReference type="PANTHER" id="PTHR34408">
    <property type="entry name" value="FAMILY PROTEIN, PUTATIVE-RELATED"/>
    <property type="match status" value="1"/>
</dbReference>
<evidence type="ECO:0000259" key="3">
    <source>
        <dbReference type="PROSITE" id="PS51781"/>
    </source>
</evidence>
<keyword evidence="1" id="KW-0472">Membrane</keyword>
<feature type="domain" description="SH3b" evidence="3">
    <location>
        <begin position="21"/>
        <end position="84"/>
    </location>
</feature>
<feature type="transmembrane region" description="Helical" evidence="1">
    <location>
        <begin position="227"/>
        <end position="248"/>
    </location>
</feature>
<keyword evidence="5" id="KW-1185">Reference proteome</keyword>
<protein>
    <recommendedName>
        <fullName evidence="3">SH3b domain-containing protein</fullName>
    </recommendedName>
</protein>
<dbReference type="InterPro" id="IPR052354">
    <property type="entry name" value="Cell_Wall_Dynamics_Protein"/>
</dbReference>
<keyword evidence="1" id="KW-1133">Transmembrane helix</keyword>
<dbReference type="AlphaFoldDB" id="A0A317ESS2"/>
<evidence type="ECO:0000256" key="2">
    <source>
        <dbReference type="SAM" id="SignalP"/>
    </source>
</evidence>
<proteinExistence type="predicted"/>
<keyword evidence="2" id="KW-0732">Signal</keyword>
<dbReference type="Proteomes" id="UP000245391">
    <property type="component" value="Unassembled WGS sequence"/>
</dbReference>
<dbReference type="PANTHER" id="PTHR34408:SF1">
    <property type="entry name" value="GLYCOSYL HYDROLASE FAMILY 19 DOMAIN-CONTAINING PROTEIN HI_1415"/>
    <property type="match status" value="1"/>
</dbReference>
<evidence type="ECO:0000313" key="4">
    <source>
        <dbReference type="EMBL" id="PWS30001.1"/>
    </source>
</evidence>
<dbReference type="SMART" id="SM00287">
    <property type="entry name" value="SH3b"/>
    <property type="match status" value="2"/>
</dbReference>
<name>A0A317ESS2_9SPHI</name>
<sequence>MTKIFYLLIALIIFSNRVHAQDTYRVTADKVNVRASNNSTSKVVATANQNENIVVLDASNAKFYKVKLKNTEGWISKDFVQKVAQATTPPTTEAKQDTAPTATNAGTTADVIYRVTTDNLRVRAKADPKSKVIGYLPEKENVAVIDSADASYFKIKVTNGEGWVSKEFLVRVSPVKKATTAESTVTASVPQETKDYTNIIFFVIVALILFTILYFSIKYASGNKFLIAFSVIVILVIGYFCFITFIQAKVVSGTFSSSEDIQYKNFNFKSKDSVTVTDAYTDSVFTSKYVIDGEMIKLYDQQNTIMLLIRDDNTLVGEGFTRGTFTKK</sequence>
<feature type="chain" id="PRO_5016321928" description="SH3b domain-containing protein" evidence="2">
    <location>
        <begin position="21"/>
        <end position="328"/>
    </location>
</feature>
<reference evidence="5" key="1">
    <citation type="submission" date="2018-05" db="EMBL/GenBank/DDBJ databases">
        <title>Pedobacter paludis sp. nov., isolated from wetland soil.</title>
        <authorList>
            <person name="Zhang Y."/>
        </authorList>
    </citation>
    <scope>NUCLEOTIDE SEQUENCE [LARGE SCALE GENOMIC DNA]</scope>
    <source>
        <strain evidence="5">R-8</strain>
    </source>
</reference>
<accession>A0A317ESS2</accession>